<keyword evidence="1" id="KW-1133">Transmembrane helix</keyword>
<dbReference type="EC" id="2.4.1.250" evidence="3"/>
<proteinExistence type="predicted"/>
<dbReference type="Gene3D" id="3.40.50.2000">
    <property type="entry name" value="Glycogen Phosphorylase B"/>
    <property type="match status" value="2"/>
</dbReference>
<dbReference type="STRING" id="437022.CC99x_01900"/>
<keyword evidence="3" id="KW-0808">Transferase</keyword>
<dbReference type="CDD" id="cd03801">
    <property type="entry name" value="GT4_PimA-like"/>
    <property type="match status" value="1"/>
</dbReference>
<name>A0A0Q9YPI8_9GAMM</name>
<evidence type="ECO:0000313" key="3">
    <source>
        <dbReference type="EMBL" id="KRG17944.1"/>
    </source>
</evidence>
<dbReference type="AlphaFoldDB" id="A0A0Q9YPI8"/>
<sequence>MSNVYKKNDLSVAIVGPISPPNGGMAMQGKLLSERLKSEGVSVGYVPVNFSLRPYWLNNIRIMRAVIRFFIYLSKLRAATKKYKIFHILANSGLSWYLYATPAIAIAKLKRCYVIINYRGGNAQSFFHKHKSWILPFLKCADQIIVPSDFLKDVFKTYDLDAKIIPNIVAENKEHSLRPIKLNDNMNLIVTRNLESIYGIETIIRAFYRVSQSYPKVTLKIAGSGSERENLEKLVQQLSLTDSVEFLGRLARNQMTELYLSADILLNASTVDNMPNAILEAQSFGVPVISTDVGGIPFIVKNDVNAILIKPRNPESMAEAIIHLIKNPALRERLSLNGLENIQNYTWEKIGPQWMDSYYGKECR</sequence>
<reference evidence="4" key="2">
    <citation type="journal article" date="2016" name="Genome Announc.">
        <title>Draft Genome Sequences of Two Novel Amoeba-Resistant Intranuclear Bacteria, 'Candidatus Berkiella cookevillensis' and 'Candidatus Berkiella aquae'.</title>
        <authorList>
            <person name="Mehari Y.T."/>
            <person name="Arivett B.A."/>
            <person name="Farone A.L."/>
            <person name="Gunderson J.H."/>
            <person name="Farone M.B."/>
        </authorList>
    </citation>
    <scope>NUCLEOTIDE SEQUENCE</scope>
    <source>
        <strain evidence="4">CC99</strain>
    </source>
</reference>
<keyword evidence="5" id="KW-1185">Reference proteome</keyword>
<dbReference type="RefSeq" id="WP_077065457.1">
    <property type="nucleotide sequence ID" value="NZ_LKHV02000001.1"/>
</dbReference>
<dbReference type="Pfam" id="PF00534">
    <property type="entry name" value="Glycos_transf_1"/>
    <property type="match status" value="1"/>
</dbReference>
<dbReference type="GO" id="GO:0102710">
    <property type="term" value="F:D-inositol-3-phosphate glycosyltransferase activity"/>
    <property type="evidence" value="ECO:0007669"/>
    <property type="project" value="UniProtKB-EC"/>
</dbReference>
<evidence type="ECO:0000259" key="2">
    <source>
        <dbReference type="Pfam" id="PF00534"/>
    </source>
</evidence>
<keyword evidence="1" id="KW-0812">Transmembrane</keyword>
<evidence type="ECO:0000313" key="5">
    <source>
        <dbReference type="Proteomes" id="UP000051494"/>
    </source>
</evidence>
<reference evidence="3" key="1">
    <citation type="submission" date="2015-09" db="EMBL/GenBank/DDBJ databases">
        <title>Draft Genome Sequences of Two Novel Amoeba-resistant Intranuclear Bacteria, Candidatus Berkiella cookevillensis and Candidatus Berkiella aquae.</title>
        <authorList>
            <person name="Mehari Y.T."/>
            <person name="Arivett B.A."/>
            <person name="Farone A.L."/>
            <person name="Gunderson J.H."/>
            <person name="Farone M.B."/>
        </authorList>
    </citation>
    <scope>NUCLEOTIDE SEQUENCE [LARGE SCALE GENOMIC DNA]</scope>
    <source>
        <strain evidence="3">CC99</strain>
    </source>
</reference>
<feature type="domain" description="Glycosyl transferase family 1" evidence="2">
    <location>
        <begin position="188"/>
        <end position="338"/>
    </location>
</feature>
<dbReference type="InterPro" id="IPR001296">
    <property type="entry name" value="Glyco_trans_1"/>
</dbReference>
<organism evidence="3">
    <name type="scientific">Candidatus Berkiella cookevillensis</name>
    <dbReference type="NCBI Taxonomy" id="437022"/>
    <lineage>
        <taxon>Bacteria</taxon>
        <taxon>Pseudomonadati</taxon>
        <taxon>Pseudomonadota</taxon>
        <taxon>Gammaproteobacteria</taxon>
        <taxon>Candidatus Berkiellales</taxon>
        <taxon>Candidatus Berkiellaceae</taxon>
        <taxon>Candidatus Berkiella</taxon>
    </lineage>
</organism>
<dbReference type="SUPFAM" id="SSF53756">
    <property type="entry name" value="UDP-Glycosyltransferase/glycogen phosphorylase"/>
    <property type="match status" value="1"/>
</dbReference>
<accession>A0A0Q9YPI8</accession>
<protein>
    <submittedName>
        <fullName evidence="3">D-inositol 3-phosphate glycosyltransferase</fullName>
        <ecNumber evidence="3">2.4.1.250</ecNumber>
    </submittedName>
    <submittedName>
        <fullName evidence="4">Glycosyltransferase family 4 protein</fullName>
    </submittedName>
</protein>
<evidence type="ECO:0000313" key="4">
    <source>
        <dbReference type="EMBL" id="MCS5709128.1"/>
    </source>
</evidence>
<dbReference type="PANTHER" id="PTHR12526">
    <property type="entry name" value="GLYCOSYLTRANSFERASE"/>
    <property type="match status" value="1"/>
</dbReference>
<dbReference type="GO" id="GO:1901135">
    <property type="term" value="P:carbohydrate derivative metabolic process"/>
    <property type="evidence" value="ECO:0007669"/>
    <property type="project" value="UniProtKB-ARBA"/>
</dbReference>
<dbReference type="EMBL" id="LKHV02000001">
    <property type="protein sequence ID" value="MCS5709128.1"/>
    <property type="molecule type" value="Genomic_DNA"/>
</dbReference>
<dbReference type="OrthoDB" id="5633170at2"/>
<gene>
    <name evidence="3" type="primary">mshA</name>
    <name evidence="4" type="ORF">CC99x_009445</name>
    <name evidence="3" type="ORF">CC99x_01900</name>
</gene>
<evidence type="ECO:0000256" key="1">
    <source>
        <dbReference type="SAM" id="Phobius"/>
    </source>
</evidence>
<comment type="caution">
    <text evidence="3">The sequence shown here is derived from an EMBL/GenBank/DDBJ whole genome shotgun (WGS) entry which is preliminary data.</text>
</comment>
<dbReference type="EMBL" id="LKHV01000010">
    <property type="protein sequence ID" value="KRG17944.1"/>
    <property type="molecule type" value="Genomic_DNA"/>
</dbReference>
<reference evidence="4" key="3">
    <citation type="submission" date="2021-06" db="EMBL/GenBank/DDBJ databases">
        <title>Genomic Description and Analysis of Intracellular Bacteria, Candidatus Berkiella cookevillensis and Candidatus Berkiella aquae.</title>
        <authorList>
            <person name="Kidane D.T."/>
            <person name="Mehari Y.T."/>
            <person name="Rice F.C."/>
            <person name="Arivett B.A."/>
            <person name="Farone A.L."/>
            <person name="Berk S.G."/>
            <person name="Farone M.B."/>
        </authorList>
    </citation>
    <scope>NUCLEOTIDE SEQUENCE</scope>
    <source>
        <strain evidence="4">CC99</strain>
    </source>
</reference>
<keyword evidence="1" id="KW-0472">Membrane</keyword>
<dbReference type="Proteomes" id="UP000051494">
    <property type="component" value="Unassembled WGS sequence"/>
</dbReference>
<feature type="transmembrane region" description="Helical" evidence="1">
    <location>
        <begin position="85"/>
        <end position="107"/>
    </location>
</feature>
<keyword evidence="3" id="KW-0328">Glycosyltransferase</keyword>